<gene>
    <name evidence="3" type="primary">mdtC_1</name>
    <name evidence="3" type="ORF">Verru16b_00768</name>
</gene>
<accession>A0A1D8AS39</accession>
<feature type="transmembrane region" description="Helical" evidence="1">
    <location>
        <begin position="873"/>
        <end position="896"/>
    </location>
</feature>
<feature type="transmembrane region" description="Helical" evidence="1">
    <location>
        <begin position="331"/>
        <end position="351"/>
    </location>
</feature>
<dbReference type="SUPFAM" id="SSF82693">
    <property type="entry name" value="Multidrug efflux transporter AcrB pore domain, PN1, PN2, PC1 and PC2 subdomains"/>
    <property type="match status" value="3"/>
</dbReference>
<evidence type="ECO:0000259" key="2">
    <source>
        <dbReference type="PROSITE" id="PS50156"/>
    </source>
</evidence>
<feature type="transmembrane region" description="Helical" evidence="1">
    <location>
        <begin position="384"/>
        <end position="403"/>
    </location>
</feature>
<dbReference type="Proteomes" id="UP000095228">
    <property type="component" value="Chromosome"/>
</dbReference>
<dbReference type="PANTHER" id="PTHR32063:SF77">
    <property type="entry name" value="ACR FAMILY TRANSPORT PROTEIN"/>
    <property type="match status" value="1"/>
</dbReference>
<feature type="transmembrane region" description="Helical" evidence="1">
    <location>
        <begin position="902"/>
        <end position="925"/>
    </location>
</feature>
<feature type="domain" description="SSD" evidence="2">
    <location>
        <begin position="366"/>
        <end position="486"/>
    </location>
</feature>
<dbReference type="STRING" id="1838286.Verru16b_00768"/>
<proteinExistence type="predicted"/>
<dbReference type="SUPFAM" id="SSF82714">
    <property type="entry name" value="Multidrug efflux transporter AcrB TolC docking domain, DN and DC subdomains"/>
    <property type="match status" value="2"/>
</dbReference>
<feature type="transmembrane region" description="Helical" evidence="1">
    <location>
        <begin position="977"/>
        <end position="1001"/>
    </location>
</feature>
<dbReference type="Gene3D" id="3.30.70.1440">
    <property type="entry name" value="Multidrug efflux transporter AcrB pore domain"/>
    <property type="match status" value="1"/>
</dbReference>
<dbReference type="GO" id="GO:0042910">
    <property type="term" value="F:xenobiotic transmembrane transporter activity"/>
    <property type="evidence" value="ECO:0007669"/>
    <property type="project" value="TreeGrafter"/>
</dbReference>
<dbReference type="Gene3D" id="3.30.70.1430">
    <property type="entry name" value="Multidrug efflux transporter AcrB pore domain"/>
    <property type="match status" value="2"/>
</dbReference>
<keyword evidence="1" id="KW-1133">Transmembrane helix</keyword>
<reference evidence="3 4" key="1">
    <citation type="submission" date="2016-06" db="EMBL/GenBank/DDBJ databases">
        <title>Three novel species with peptidoglycan cell walls form the new genus Lacunisphaera gen. nov. in the family Opitutaceae of the verrucomicrobial subdivision 4.</title>
        <authorList>
            <person name="Rast P."/>
            <person name="Gloeckner I."/>
            <person name="Jogler M."/>
            <person name="Boedeker C."/>
            <person name="Jeske O."/>
            <person name="Wiegand S."/>
            <person name="Reinhardt R."/>
            <person name="Schumann P."/>
            <person name="Rohde M."/>
            <person name="Spring S."/>
            <person name="Gloeckner F.O."/>
            <person name="Jogler C."/>
        </authorList>
    </citation>
    <scope>NUCLEOTIDE SEQUENCE [LARGE SCALE GENOMIC DNA]</scope>
    <source>
        <strain evidence="3 4">IG16b</strain>
    </source>
</reference>
<dbReference type="PRINTS" id="PR00702">
    <property type="entry name" value="ACRIFLAVINRP"/>
</dbReference>
<sequence length="1025" mass="108415">MNFSAWAIRKPIPSILLFGLLTVAGCLGFKVLPVQDFPDMDLPMVTVAAMLPGATPSTLETEVTRKIEDAVATVSGIKHITSTVNDGASTTMVEFNLEKDVQEAVNDVRNAVDGIRSELPAEMPAPIVSRVTTVGGAVITFAVESNGMDEADLSWFVDNEISKALLSVDGVGQVMRLGGITREVRVELDQTKLLALGITAGEISSVIRSVQQEAPGGRTDIGGLEQSVRTVGTVRDAADVAKLTVPLADGRSLRLDAVATILDAAAERRQVALLDGKPAVTFQVMRARGASEIAVAEGARIKLTEVAKLHPSVTIREVGTIIEPIIQNYDAAMYALYEGAFLAVVVVWLFLRDRRATFISAVALPLSVIPTFAVMSLLGFQLNTITLLALTLVVGVLVDDAIVEVENIERHLVGGKNPRDAALEGAEEIGLAVIATSLTLVAVFLPTAAMSGIVGMFFRQFGWTAAIAVLFSLLVARLLTPMMAAYLLKPKAPAERPDGRIMVNYLKAVRACLAHPAKTVVAAAAFLAASVLVGSLLSVTFMAADDVDQIAVNVELPPGSSLEDTLGSAERTRRIAAGIAEVRCIYTTIGAGGSGDFGSADSAGEVRKATLTLQLPPAGERERSQQQIEAILREEMKAIPGVRITVGGGGMGEKVSLVLAGDDMSSLLATANQVMAELRTLPNLGNILSLASLQRPEVIVRPDFAKAAELGVTASSLGDAVRVATTGDYDQDLPRLNLSTRQISIRTQLAPDQRGRLEVIKSLRVPGKGGAVPLGQVAEVSIEGGPTQINRFDRSRNVTIDIEAQGRPTGDILAEIDRLPSLQRLPADVHRIESGEAENLSELFGSFGLAMAIGVFCIYAVLVLLFHDFLQPVTILAALPLSLGGAFCALALFGHGLSMPSLIGMVMLMGIVTKNSILLVEYAIMARRDFGLGRTEAIIDACHKRARPIIMTTVAMVAGMLPMTFGLTSSFRAPMALAVIGGLITSTGLSLLVVPVLFEVVDEFKIRARHRLGLVSAGAANPSLL</sequence>
<feature type="transmembrane region" description="Helical" evidence="1">
    <location>
        <begin position="843"/>
        <end position="866"/>
    </location>
</feature>
<dbReference type="PANTHER" id="PTHR32063">
    <property type="match status" value="1"/>
</dbReference>
<name>A0A1D8AS39_9BACT</name>
<keyword evidence="1" id="KW-0472">Membrane</keyword>
<evidence type="ECO:0000313" key="3">
    <source>
        <dbReference type="EMBL" id="AOS43714.1"/>
    </source>
</evidence>
<dbReference type="KEGG" id="obg:Verru16b_00768"/>
<keyword evidence="4" id="KW-1185">Reference proteome</keyword>
<protein>
    <submittedName>
        <fullName evidence="3">Multidrug resistance protein MdtC</fullName>
    </submittedName>
</protein>
<evidence type="ECO:0000313" key="4">
    <source>
        <dbReference type="Proteomes" id="UP000095228"/>
    </source>
</evidence>
<dbReference type="InterPro" id="IPR027463">
    <property type="entry name" value="AcrB_DN_DC_subdom"/>
</dbReference>
<feature type="transmembrane region" description="Helical" evidence="1">
    <location>
        <begin position="520"/>
        <end position="544"/>
    </location>
</feature>
<dbReference type="Gene3D" id="3.30.2090.10">
    <property type="entry name" value="Multidrug efflux transporter AcrB TolC docking domain, DN and DC subdomains"/>
    <property type="match status" value="2"/>
</dbReference>
<dbReference type="RefSeq" id="WP_069961042.1">
    <property type="nucleotide sequence ID" value="NZ_CP016094.1"/>
</dbReference>
<dbReference type="EMBL" id="CP016094">
    <property type="protein sequence ID" value="AOS43714.1"/>
    <property type="molecule type" value="Genomic_DNA"/>
</dbReference>
<dbReference type="OrthoDB" id="9757876at2"/>
<feature type="transmembrane region" description="Helical" evidence="1">
    <location>
        <begin position="946"/>
        <end position="965"/>
    </location>
</feature>
<evidence type="ECO:0000256" key="1">
    <source>
        <dbReference type="SAM" id="Phobius"/>
    </source>
</evidence>
<dbReference type="SUPFAM" id="SSF82866">
    <property type="entry name" value="Multidrug efflux transporter AcrB transmembrane domain"/>
    <property type="match status" value="2"/>
</dbReference>
<dbReference type="InterPro" id="IPR000731">
    <property type="entry name" value="SSD"/>
</dbReference>
<dbReference type="GO" id="GO:0005886">
    <property type="term" value="C:plasma membrane"/>
    <property type="evidence" value="ECO:0007669"/>
    <property type="project" value="TreeGrafter"/>
</dbReference>
<dbReference type="Gene3D" id="3.30.70.1320">
    <property type="entry name" value="Multidrug efflux transporter AcrB pore domain like"/>
    <property type="match status" value="1"/>
</dbReference>
<feature type="transmembrane region" description="Helical" evidence="1">
    <location>
        <begin position="463"/>
        <end position="488"/>
    </location>
</feature>
<organism evidence="3 4">
    <name type="scientific">Lacunisphaera limnophila</name>
    <dbReference type="NCBI Taxonomy" id="1838286"/>
    <lineage>
        <taxon>Bacteria</taxon>
        <taxon>Pseudomonadati</taxon>
        <taxon>Verrucomicrobiota</taxon>
        <taxon>Opitutia</taxon>
        <taxon>Opitutales</taxon>
        <taxon>Opitutaceae</taxon>
        <taxon>Lacunisphaera</taxon>
    </lineage>
</organism>
<dbReference type="AlphaFoldDB" id="A0A1D8AS39"/>
<dbReference type="PROSITE" id="PS50156">
    <property type="entry name" value="SSD"/>
    <property type="match status" value="1"/>
</dbReference>
<dbReference type="InterPro" id="IPR001036">
    <property type="entry name" value="Acrflvin-R"/>
</dbReference>
<dbReference type="Gene3D" id="1.20.1640.10">
    <property type="entry name" value="Multidrug efflux transporter AcrB transmembrane domain"/>
    <property type="match status" value="2"/>
</dbReference>
<dbReference type="PATRIC" id="fig|1838286.3.peg.777"/>
<keyword evidence="1" id="KW-0812">Transmembrane</keyword>
<feature type="transmembrane region" description="Helical" evidence="1">
    <location>
        <begin position="429"/>
        <end position="457"/>
    </location>
</feature>
<feature type="transmembrane region" description="Helical" evidence="1">
    <location>
        <begin position="358"/>
        <end position="378"/>
    </location>
</feature>
<dbReference type="Pfam" id="PF00873">
    <property type="entry name" value="ACR_tran"/>
    <property type="match status" value="1"/>
</dbReference>